<dbReference type="SUPFAM" id="SSF56112">
    <property type="entry name" value="Protein kinase-like (PK-like)"/>
    <property type="match status" value="1"/>
</dbReference>
<keyword evidence="9" id="KW-1133">Transmembrane helix</keyword>
<dbReference type="InterPro" id="IPR002067">
    <property type="entry name" value="MCP"/>
</dbReference>
<dbReference type="Pfam" id="PF00153">
    <property type="entry name" value="Mito_carr"/>
    <property type="match status" value="3"/>
</dbReference>
<evidence type="ECO:0000256" key="8">
    <source>
        <dbReference type="ARBA" id="ARBA00022840"/>
    </source>
</evidence>
<dbReference type="Gene3D" id="1.25.10.10">
    <property type="entry name" value="Leucine-rich Repeat Variant"/>
    <property type="match status" value="1"/>
</dbReference>
<dbReference type="InterPro" id="IPR018108">
    <property type="entry name" value="MCP_transmembrane"/>
</dbReference>
<evidence type="ECO:0000313" key="15">
    <source>
        <dbReference type="EMBL" id="GBG27743.1"/>
    </source>
</evidence>
<evidence type="ECO:0000313" key="16">
    <source>
        <dbReference type="Proteomes" id="UP000241890"/>
    </source>
</evidence>
<dbReference type="InterPro" id="IPR016024">
    <property type="entry name" value="ARM-type_fold"/>
</dbReference>
<dbReference type="Pfam" id="PF00069">
    <property type="entry name" value="Pkinase"/>
    <property type="match status" value="1"/>
</dbReference>
<protein>
    <submittedName>
        <fullName evidence="15">Mitochondrial dicarboxylate/tricarboxylate transporter DTC</fullName>
    </submittedName>
</protein>
<dbReference type="InterPro" id="IPR050391">
    <property type="entry name" value="Mito_Metabolite_Transporter"/>
</dbReference>
<keyword evidence="6 13" id="KW-0547">Nucleotide-binding</keyword>
<keyword evidence="5" id="KW-0677">Repeat</keyword>
<dbReference type="FunFam" id="1.50.40.10:FF:000009">
    <property type="entry name" value="Mitochondrial 2-oxoglutarate/malate carrier protein"/>
    <property type="match status" value="1"/>
</dbReference>
<keyword evidence="8 13" id="KW-0067">ATP-binding</keyword>
<dbReference type="SUPFAM" id="SSF48371">
    <property type="entry name" value="ARM repeat"/>
    <property type="match status" value="1"/>
</dbReference>
<feature type="repeat" description="Solcar" evidence="12">
    <location>
        <begin position="803"/>
        <end position="894"/>
    </location>
</feature>
<dbReference type="EMBL" id="BEYU01000035">
    <property type="protein sequence ID" value="GBG27743.1"/>
    <property type="molecule type" value="Genomic_DNA"/>
</dbReference>
<sequence length="1042" mass="114310">MEACGFAVELALICVHMLEDATACKRKAAHLQTVLKQFVSGLEQLQEADINVTQLEAELRDLRDLLNPYFGDSARRGLAAKARLLFQARGFYQALTEAEQHLQTCLQLCQLDLQLRQLSGTQQDQVDVILAEEANDDEDARNDLFRVLEMLQERGLLDDDPEEVISLLQNNPDMDIGAVLGGQLGTRRQRQALERLTLRLVQAEEFEAASLRSDQVYVKAPLQVLGEGQFGQVVLGALRRSDGSEVEMAIKRVKPNGRRMQFREQQALMREAASWNGLEHANIVCLLGTCIIQNRFHLVMDKCDLSLDDLLYESETGTAVALALDDKEAVLRGIACGLEYLHGKLVVHRDLKPANVLLSRDLGLVKLADFGLATQLEANSSIADTVSSVGTPAYMAPEVLQAPARWTTRADIYAFGIVMWEVYHGKSPFEHSVHSISDLETRVLSGERPIISDEVDVRLWVVRLIEKCWEHDPQERPRASEILQTFEDRTNVRRSTRPTRGPVSVCFQSRSGRNGVEDASIELVQGLVRDLSEDTGNLAGTLDTLRHILEQEYDAKDGDVLRAEARSRGIIVSAKRILEHSTDPDILAKAMWALRSALTGESGTSFRVAAIQEHDLGSIALEMFQAFRDHEGLQAAVCGFVLVVAYDSARNCETLGQELQVGKDIVAAMRKHPGSESVQRYACGALWNLATNDRNKEILGQELKTVQPFVCGGLAACLGTCVVMPVDTTKVLLQLSGENLKPGEKKPGALSVVRSVIASEGIPGLYSGLSAALTRQATYGTARIGLHRSFSEKLQEINNGAEIPFWQKTLSGLTSGAIAVCIGTPFDVALVRMQSDSSKPRDQRRGYNGVFDALIKISRSEGVAGLWSGLAPNILRGMSMNVGMLAFYDEAKSAIVQVTKDPDALSTRLGAAAVAGFSCAFLSLPFDLIKSRLQSMRVDPLTGKMPYKGVVDCGTKVIAREGFPALWTGFFAYYGRCAPHAMVILLSVEQITTTYRNIFGLSDDRNALSAATRFTSTGTVSNYIDGDDDNADGIDDDDNMKE</sequence>
<feature type="binding site" evidence="13">
    <location>
        <position position="251"/>
    </location>
    <ligand>
        <name>ATP</name>
        <dbReference type="ChEBI" id="CHEBI:30616"/>
    </ligand>
</feature>
<dbReference type="PROSITE" id="PS50011">
    <property type="entry name" value="PROTEIN_KINASE_DOM"/>
    <property type="match status" value="1"/>
</dbReference>
<accession>A0A2R5GGG6</accession>
<evidence type="ECO:0000256" key="13">
    <source>
        <dbReference type="PROSITE-ProRule" id="PRU10141"/>
    </source>
</evidence>
<evidence type="ECO:0000256" key="9">
    <source>
        <dbReference type="ARBA" id="ARBA00022989"/>
    </source>
</evidence>
<evidence type="ECO:0000256" key="5">
    <source>
        <dbReference type="ARBA" id="ARBA00022737"/>
    </source>
</evidence>
<dbReference type="InterPro" id="IPR011989">
    <property type="entry name" value="ARM-like"/>
</dbReference>
<comment type="subcellular location">
    <subcellularLocation>
        <location evidence="1">Mitochondrion inner membrane</location>
        <topology evidence="1">Multi-pass membrane protein</topology>
    </subcellularLocation>
</comment>
<dbReference type="Proteomes" id="UP000241890">
    <property type="component" value="Unassembled WGS sequence"/>
</dbReference>
<dbReference type="PROSITE" id="PS50920">
    <property type="entry name" value="SOLCAR"/>
    <property type="match status" value="3"/>
</dbReference>
<evidence type="ECO:0000256" key="10">
    <source>
        <dbReference type="ARBA" id="ARBA00023128"/>
    </source>
</evidence>
<dbReference type="InterPro" id="IPR023395">
    <property type="entry name" value="MCP_dom_sf"/>
</dbReference>
<dbReference type="InterPro" id="IPR011009">
    <property type="entry name" value="Kinase-like_dom_sf"/>
</dbReference>
<dbReference type="InterPro" id="IPR000719">
    <property type="entry name" value="Prot_kinase_dom"/>
</dbReference>
<keyword evidence="11 12" id="KW-0472">Membrane</keyword>
<dbReference type="GO" id="GO:0055085">
    <property type="term" value="P:transmembrane transport"/>
    <property type="evidence" value="ECO:0007669"/>
    <property type="project" value="InterPro"/>
</dbReference>
<gene>
    <name evidence="15" type="ORF">FCC1311_039662</name>
</gene>
<dbReference type="PANTHER" id="PTHR45618">
    <property type="entry name" value="MITOCHONDRIAL DICARBOXYLATE CARRIER-RELATED"/>
    <property type="match status" value="1"/>
</dbReference>
<dbReference type="PROSITE" id="PS00107">
    <property type="entry name" value="PROTEIN_KINASE_ATP"/>
    <property type="match status" value="1"/>
</dbReference>
<dbReference type="SMART" id="SM00220">
    <property type="entry name" value="S_TKc"/>
    <property type="match status" value="1"/>
</dbReference>
<evidence type="ECO:0000256" key="1">
    <source>
        <dbReference type="ARBA" id="ARBA00004448"/>
    </source>
</evidence>
<dbReference type="InterPro" id="IPR008271">
    <property type="entry name" value="Ser/Thr_kinase_AS"/>
</dbReference>
<evidence type="ECO:0000256" key="2">
    <source>
        <dbReference type="ARBA" id="ARBA00006375"/>
    </source>
</evidence>
<keyword evidence="3" id="KW-0813">Transport</keyword>
<comment type="caution">
    <text evidence="15">The sequence shown here is derived from an EMBL/GenBank/DDBJ whole genome shotgun (WGS) entry which is preliminary data.</text>
</comment>
<dbReference type="InterPro" id="IPR017441">
    <property type="entry name" value="Protein_kinase_ATP_BS"/>
</dbReference>
<dbReference type="Gene3D" id="1.50.40.10">
    <property type="entry name" value="Mitochondrial carrier domain"/>
    <property type="match status" value="1"/>
</dbReference>
<keyword evidence="16" id="KW-1185">Reference proteome</keyword>
<feature type="repeat" description="Solcar" evidence="12">
    <location>
        <begin position="703"/>
        <end position="793"/>
    </location>
</feature>
<dbReference type="GO" id="GO:0004672">
    <property type="term" value="F:protein kinase activity"/>
    <property type="evidence" value="ECO:0007669"/>
    <property type="project" value="InterPro"/>
</dbReference>
<dbReference type="GO" id="GO:0005743">
    <property type="term" value="C:mitochondrial inner membrane"/>
    <property type="evidence" value="ECO:0007669"/>
    <property type="project" value="UniProtKB-SubCell"/>
</dbReference>
<organism evidence="15 16">
    <name type="scientific">Hondaea fermentalgiana</name>
    <dbReference type="NCBI Taxonomy" id="2315210"/>
    <lineage>
        <taxon>Eukaryota</taxon>
        <taxon>Sar</taxon>
        <taxon>Stramenopiles</taxon>
        <taxon>Bigyra</taxon>
        <taxon>Labyrinthulomycetes</taxon>
        <taxon>Thraustochytrida</taxon>
        <taxon>Thraustochytriidae</taxon>
        <taxon>Hondaea</taxon>
    </lineage>
</organism>
<feature type="repeat" description="Solcar" evidence="12">
    <location>
        <begin position="903"/>
        <end position="994"/>
    </location>
</feature>
<dbReference type="InParanoid" id="A0A2R5GGG6"/>
<evidence type="ECO:0000259" key="14">
    <source>
        <dbReference type="PROSITE" id="PS50011"/>
    </source>
</evidence>
<dbReference type="GO" id="GO:0005524">
    <property type="term" value="F:ATP binding"/>
    <property type="evidence" value="ECO:0007669"/>
    <property type="project" value="UniProtKB-UniRule"/>
</dbReference>
<dbReference type="SUPFAM" id="SSF103506">
    <property type="entry name" value="Mitochondrial carrier"/>
    <property type="match status" value="1"/>
</dbReference>
<feature type="domain" description="Protein kinase" evidence="14">
    <location>
        <begin position="219"/>
        <end position="492"/>
    </location>
</feature>
<keyword evidence="4 12" id="KW-0812">Transmembrane</keyword>
<evidence type="ECO:0000256" key="7">
    <source>
        <dbReference type="ARBA" id="ARBA00022792"/>
    </source>
</evidence>
<evidence type="ECO:0000256" key="12">
    <source>
        <dbReference type="PROSITE-ProRule" id="PRU00282"/>
    </source>
</evidence>
<keyword evidence="7" id="KW-0999">Mitochondrion inner membrane</keyword>
<evidence type="ECO:0000256" key="11">
    <source>
        <dbReference type="ARBA" id="ARBA00023136"/>
    </source>
</evidence>
<dbReference type="OrthoDB" id="756301at2759"/>
<comment type="similarity">
    <text evidence="2">Belongs to the mitochondrial carrier (TC 2.A.29) family.</text>
</comment>
<dbReference type="PROSITE" id="PS00108">
    <property type="entry name" value="PROTEIN_KINASE_ST"/>
    <property type="match status" value="1"/>
</dbReference>
<evidence type="ECO:0000256" key="4">
    <source>
        <dbReference type="ARBA" id="ARBA00022692"/>
    </source>
</evidence>
<proteinExistence type="inferred from homology"/>
<keyword evidence="10" id="KW-0496">Mitochondrion</keyword>
<reference evidence="15 16" key="1">
    <citation type="submission" date="2017-12" db="EMBL/GenBank/DDBJ databases">
        <title>Sequencing, de novo assembly and annotation of complete genome of a new Thraustochytrid species, strain FCC1311.</title>
        <authorList>
            <person name="Sedici K."/>
            <person name="Godart F."/>
            <person name="Aiese Cigliano R."/>
            <person name="Sanseverino W."/>
            <person name="Barakat M."/>
            <person name="Ortet P."/>
            <person name="Marechal E."/>
            <person name="Cagnac O."/>
            <person name="Amato A."/>
        </authorList>
    </citation>
    <scope>NUCLEOTIDE SEQUENCE [LARGE SCALE GENOMIC DNA]</scope>
</reference>
<evidence type="ECO:0000256" key="3">
    <source>
        <dbReference type="ARBA" id="ARBA00022448"/>
    </source>
</evidence>
<name>A0A2R5GGG6_9STRA</name>
<dbReference type="PRINTS" id="PR00926">
    <property type="entry name" value="MITOCARRIER"/>
</dbReference>
<dbReference type="Gene3D" id="1.10.510.10">
    <property type="entry name" value="Transferase(Phosphotransferase) domain 1"/>
    <property type="match status" value="1"/>
</dbReference>
<evidence type="ECO:0000256" key="6">
    <source>
        <dbReference type="ARBA" id="ARBA00022741"/>
    </source>
</evidence>
<dbReference type="AlphaFoldDB" id="A0A2R5GGG6"/>